<feature type="compositionally biased region" description="Low complexity" evidence="1">
    <location>
        <begin position="16"/>
        <end position="29"/>
    </location>
</feature>
<organism evidence="2">
    <name type="scientific">Arundo donax</name>
    <name type="common">Giant reed</name>
    <name type="synonym">Donax arundinaceus</name>
    <dbReference type="NCBI Taxonomy" id="35708"/>
    <lineage>
        <taxon>Eukaryota</taxon>
        <taxon>Viridiplantae</taxon>
        <taxon>Streptophyta</taxon>
        <taxon>Embryophyta</taxon>
        <taxon>Tracheophyta</taxon>
        <taxon>Spermatophyta</taxon>
        <taxon>Magnoliopsida</taxon>
        <taxon>Liliopsida</taxon>
        <taxon>Poales</taxon>
        <taxon>Poaceae</taxon>
        <taxon>PACMAD clade</taxon>
        <taxon>Arundinoideae</taxon>
        <taxon>Arundineae</taxon>
        <taxon>Arundo</taxon>
    </lineage>
</organism>
<reference evidence="2" key="1">
    <citation type="submission" date="2014-09" db="EMBL/GenBank/DDBJ databases">
        <authorList>
            <person name="Magalhaes I.L.F."/>
            <person name="Oliveira U."/>
            <person name="Santos F.R."/>
            <person name="Vidigal T.H.D.A."/>
            <person name="Brescovit A.D."/>
            <person name="Santos A.J."/>
        </authorList>
    </citation>
    <scope>NUCLEOTIDE SEQUENCE</scope>
    <source>
        <tissue evidence="2">Shoot tissue taken approximately 20 cm above the soil surface</tissue>
    </source>
</reference>
<sequence length="29" mass="2849">MAMSDPNMASARSMTSSGDAPSSSRASAS</sequence>
<name>A0A0A9F4Q3_ARUDO</name>
<reference evidence="2" key="2">
    <citation type="journal article" date="2015" name="Data Brief">
        <title>Shoot transcriptome of the giant reed, Arundo donax.</title>
        <authorList>
            <person name="Barrero R.A."/>
            <person name="Guerrero F.D."/>
            <person name="Moolhuijzen P."/>
            <person name="Goolsby J.A."/>
            <person name="Tidwell J."/>
            <person name="Bellgard S.E."/>
            <person name="Bellgard M.I."/>
        </authorList>
    </citation>
    <scope>NUCLEOTIDE SEQUENCE</scope>
    <source>
        <tissue evidence="2">Shoot tissue taken approximately 20 cm above the soil surface</tissue>
    </source>
</reference>
<protein>
    <submittedName>
        <fullName evidence="2">Aprl1</fullName>
    </submittedName>
</protein>
<accession>A0A0A9F4Q3</accession>
<proteinExistence type="predicted"/>
<dbReference type="AlphaFoldDB" id="A0A0A9F4Q3"/>
<dbReference type="EMBL" id="GBRH01192805">
    <property type="protein sequence ID" value="JAE05091.1"/>
    <property type="molecule type" value="Transcribed_RNA"/>
</dbReference>
<feature type="region of interest" description="Disordered" evidence="1">
    <location>
        <begin position="1"/>
        <end position="29"/>
    </location>
</feature>
<evidence type="ECO:0000256" key="1">
    <source>
        <dbReference type="SAM" id="MobiDB-lite"/>
    </source>
</evidence>
<evidence type="ECO:0000313" key="2">
    <source>
        <dbReference type="EMBL" id="JAE05091.1"/>
    </source>
</evidence>